<feature type="compositionally biased region" description="Acidic residues" evidence="4">
    <location>
        <begin position="433"/>
        <end position="453"/>
    </location>
</feature>
<dbReference type="SUPFAM" id="SSF54928">
    <property type="entry name" value="RNA-binding domain, RBD"/>
    <property type="match status" value="2"/>
</dbReference>
<accession>A0A1Y2EPQ9</accession>
<dbReference type="AlphaFoldDB" id="A0A1Y2EPQ9"/>
<feature type="compositionally biased region" description="Basic and acidic residues" evidence="4">
    <location>
        <begin position="469"/>
        <end position="478"/>
    </location>
</feature>
<sequence length="874" mass="96636">MIAVPTVTNTTADPEYKAYGIYIINISSKLTTKDLITGMQKFGKINSAAIYGGDNYKNYYGYVDFAEKGCAKKCMSQLMSSEEEMKFLNVGEKSLHTYLRYKWKMTEDNPELNGIVTRDYKPITIANNNYVTAVTTVAIPSSTPNVLAPPFIPATYTTPHGLSNRRSGNLTLENPKIVATTTKGLNGAYYPITTIANANPATPAIGGIMPMGMNMNMNMGMTIGIGMNRNGSAVNVNPKMAYSNNMYNPNWQNSGRVSNGGRNRSRGNSASNGNGNNGLNHRSSNRSMRSNNGNSNTNENINDHSNNSPSSTTNTTTSSKGMDVTAKEFVMPSKKSSQCHLHVENIYYDKDQHKAHDNNDVKEGEEAGKEKEEKVTKVANKPNNDDLTHGGEEDTIVEEKQSVKEDNTEDITEIVSNANEDTTTATTVNHQDIDEEEGEEPKEEQGEEQEEEKINSIEEDIISSLEHNSETKWGDMKDSSALPPLNDLPNASSTNGDDVDDNDDKATEDTNNENSKNNSNSSDNNNNNNNNNNSSSSSSSNGNDNNKNNNTTANTHRNKYNSSSSNNTYNNKYNNATNNTYHNKYNNNTTGNVYNNNPNGNVYSNNAYNYTNGTTYNSPYNNPYNNIPGNTYNSYNHYNNNGNNSNNNNNSKRLSNTSSAPSISSDEEELLGPLPEFVSQPLTRTKLNISRIPPGMTYDQLYSLFLEHGQILSMTIKPAKIGTVAFLEYATPEEAMEAIRELDDAYAVDEATPIHQIPQNLESLCVDYAYSDGITRHSREGVTPIFIKGLPGNMKRGDLKIICVEFGDLAKTRLSKMDGGAHGIKCSATIEYVRKSCTRMALAYLEDLFHKYGYHTVKVEKYNTNRNSYKPPHP</sequence>
<dbReference type="InterPro" id="IPR035979">
    <property type="entry name" value="RBD_domain_sf"/>
</dbReference>
<evidence type="ECO:0000256" key="3">
    <source>
        <dbReference type="PROSITE-ProRule" id="PRU00176"/>
    </source>
</evidence>
<feature type="region of interest" description="Disordered" evidence="4">
    <location>
        <begin position="247"/>
        <end position="322"/>
    </location>
</feature>
<organism evidence="6 7">
    <name type="scientific">Neocallimastix californiae</name>
    <dbReference type="NCBI Taxonomy" id="1754190"/>
    <lineage>
        <taxon>Eukaryota</taxon>
        <taxon>Fungi</taxon>
        <taxon>Fungi incertae sedis</taxon>
        <taxon>Chytridiomycota</taxon>
        <taxon>Chytridiomycota incertae sedis</taxon>
        <taxon>Neocallimastigomycetes</taxon>
        <taxon>Neocallimastigales</taxon>
        <taxon>Neocallimastigaceae</taxon>
        <taxon>Neocallimastix</taxon>
    </lineage>
</organism>
<evidence type="ECO:0000256" key="2">
    <source>
        <dbReference type="ARBA" id="ARBA00022884"/>
    </source>
</evidence>
<feature type="region of interest" description="Disordered" evidence="4">
    <location>
        <begin position="350"/>
        <end position="453"/>
    </location>
</feature>
<dbReference type="Proteomes" id="UP000193920">
    <property type="component" value="Unassembled WGS sequence"/>
</dbReference>
<dbReference type="PANTHER" id="PTHR24012">
    <property type="entry name" value="RNA BINDING PROTEIN"/>
    <property type="match status" value="1"/>
</dbReference>
<comment type="caution">
    <text evidence="6">The sequence shown here is derived from an EMBL/GenBank/DDBJ whole genome shotgun (WGS) entry which is preliminary data.</text>
</comment>
<dbReference type="PROSITE" id="PS50102">
    <property type="entry name" value="RRM"/>
    <property type="match status" value="1"/>
</dbReference>
<feature type="compositionally biased region" description="Basic and acidic residues" evidence="4">
    <location>
        <begin position="383"/>
        <end position="406"/>
    </location>
</feature>
<feature type="domain" description="RRM" evidence="5">
    <location>
        <begin position="685"/>
        <end position="771"/>
    </location>
</feature>
<evidence type="ECO:0000313" key="6">
    <source>
        <dbReference type="EMBL" id="ORY73508.1"/>
    </source>
</evidence>
<evidence type="ECO:0000313" key="7">
    <source>
        <dbReference type="Proteomes" id="UP000193920"/>
    </source>
</evidence>
<dbReference type="STRING" id="1754190.A0A1Y2EPQ9"/>
<keyword evidence="1" id="KW-0677">Repeat</keyword>
<feature type="compositionally biased region" description="Low complexity" evidence="4">
    <location>
        <begin position="560"/>
        <end position="606"/>
    </location>
</feature>
<evidence type="ECO:0000259" key="5">
    <source>
        <dbReference type="PROSITE" id="PS50102"/>
    </source>
</evidence>
<name>A0A1Y2EPQ9_9FUNG</name>
<gene>
    <name evidence="6" type="ORF">LY90DRAFT_172303</name>
</gene>
<feature type="compositionally biased region" description="Basic and acidic residues" evidence="4">
    <location>
        <begin position="350"/>
        <end position="376"/>
    </location>
</feature>
<reference evidence="6 7" key="1">
    <citation type="submission" date="2016-08" db="EMBL/GenBank/DDBJ databases">
        <title>A Parts List for Fungal Cellulosomes Revealed by Comparative Genomics.</title>
        <authorList>
            <consortium name="DOE Joint Genome Institute"/>
            <person name="Haitjema C.H."/>
            <person name="Gilmore S.P."/>
            <person name="Henske J.K."/>
            <person name="Solomon K.V."/>
            <person name="De Groot R."/>
            <person name="Kuo A."/>
            <person name="Mondo S.J."/>
            <person name="Salamov A.A."/>
            <person name="Labutti K."/>
            <person name="Zhao Z."/>
            <person name="Chiniquy J."/>
            <person name="Barry K."/>
            <person name="Brewer H.M."/>
            <person name="Purvine S.O."/>
            <person name="Wright A.T."/>
            <person name="Boxma B."/>
            <person name="Van Alen T."/>
            <person name="Hackstein J.H."/>
            <person name="Baker S.E."/>
            <person name="Grigoriev I.V."/>
            <person name="O'Malley M.A."/>
        </authorList>
    </citation>
    <scope>NUCLEOTIDE SEQUENCE [LARGE SCALE GENOMIC DNA]</scope>
    <source>
        <strain evidence="6 7">G1</strain>
    </source>
</reference>
<dbReference type="InterPro" id="IPR000504">
    <property type="entry name" value="RRM_dom"/>
</dbReference>
<feature type="compositionally biased region" description="Low complexity" evidence="4">
    <location>
        <begin position="253"/>
        <end position="319"/>
    </location>
</feature>
<proteinExistence type="predicted"/>
<feature type="compositionally biased region" description="Low complexity" evidence="4">
    <location>
        <begin position="621"/>
        <end position="659"/>
    </location>
</feature>
<dbReference type="Pfam" id="PF00076">
    <property type="entry name" value="RRM_1"/>
    <property type="match status" value="2"/>
</dbReference>
<dbReference type="GO" id="GO:0003723">
    <property type="term" value="F:RNA binding"/>
    <property type="evidence" value="ECO:0007669"/>
    <property type="project" value="UniProtKB-UniRule"/>
</dbReference>
<feature type="region of interest" description="Disordered" evidence="4">
    <location>
        <begin position="621"/>
        <end position="668"/>
    </location>
</feature>
<dbReference type="EMBL" id="MCOG01000033">
    <property type="protein sequence ID" value="ORY73508.1"/>
    <property type="molecule type" value="Genomic_DNA"/>
</dbReference>
<keyword evidence="2 3" id="KW-0694">RNA-binding</keyword>
<dbReference type="SMART" id="SM00360">
    <property type="entry name" value="RRM"/>
    <property type="match status" value="3"/>
</dbReference>
<feature type="region of interest" description="Disordered" evidence="4">
    <location>
        <begin position="469"/>
        <end position="606"/>
    </location>
</feature>
<evidence type="ECO:0000256" key="4">
    <source>
        <dbReference type="SAM" id="MobiDB-lite"/>
    </source>
</evidence>
<dbReference type="OrthoDB" id="5382468at2759"/>
<dbReference type="InterPro" id="IPR012677">
    <property type="entry name" value="Nucleotide-bd_a/b_plait_sf"/>
</dbReference>
<dbReference type="CDD" id="cd00590">
    <property type="entry name" value="RRM_SF"/>
    <property type="match status" value="3"/>
</dbReference>
<protein>
    <recommendedName>
        <fullName evidence="5">RRM domain-containing protein</fullName>
    </recommendedName>
</protein>
<keyword evidence="7" id="KW-1185">Reference proteome</keyword>
<feature type="compositionally biased region" description="Polar residues" evidence="4">
    <location>
        <begin position="414"/>
        <end position="430"/>
    </location>
</feature>
<dbReference type="Gene3D" id="3.30.70.330">
    <property type="match status" value="2"/>
</dbReference>
<feature type="compositionally biased region" description="Low complexity" evidence="4">
    <location>
        <begin position="512"/>
        <end position="550"/>
    </location>
</feature>
<evidence type="ECO:0000256" key="1">
    <source>
        <dbReference type="ARBA" id="ARBA00022737"/>
    </source>
</evidence>